<reference evidence="4 5" key="1">
    <citation type="submission" date="2014-11" db="EMBL/GenBank/DDBJ databases">
        <title>A Rickettsiales Symbiont of Amoebae With Ancient Features.</title>
        <authorList>
            <person name="Schulz F."/>
            <person name="Martijn J."/>
            <person name="Wascher F."/>
            <person name="Kostanjsek R."/>
            <person name="Ettema T.J."/>
            <person name="Horn M."/>
        </authorList>
    </citation>
    <scope>NUCLEOTIDE SEQUENCE [LARGE SCALE GENOMIC DNA]</scope>
    <source>
        <strain evidence="4 5">UWC36</strain>
    </source>
</reference>
<protein>
    <submittedName>
        <fullName evidence="4">Uncharacterized protein</fullName>
    </submittedName>
</protein>
<feature type="signal peptide" evidence="1">
    <location>
        <begin position="1"/>
        <end position="22"/>
    </location>
</feature>
<dbReference type="OrthoDB" id="9858957at2"/>
<keyword evidence="5" id="KW-1185">Reference proteome</keyword>
<comment type="caution">
    <text evidence="4">The sequence shown here is derived from an EMBL/GenBank/DDBJ whole genome shotgun (WGS) entry which is preliminary data.</text>
</comment>
<dbReference type="InterPro" id="IPR055397">
    <property type="entry name" value="TraK_C"/>
</dbReference>
<dbReference type="Pfam" id="PF23536">
    <property type="entry name" value="TraK_C"/>
    <property type="match status" value="1"/>
</dbReference>
<dbReference type="Pfam" id="PF06586">
    <property type="entry name" value="TraK_N"/>
    <property type="match status" value="1"/>
</dbReference>
<evidence type="ECO:0000313" key="4">
    <source>
        <dbReference type="EMBL" id="KIE04247.1"/>
    </source>
</evidence>
<gene>
    <name evidence="4" type="ORF">NF27_IP00150</name>
</gene>
<dbReference type="EMBL" id="JSWE01000208">
    <property type="protein sequence ID" value="KIE04247.1"/>
    <property type="molecule type" value="Genomic_DNA"/>
</dbReference>
<dbReference type="STRING" id="86105.NF27_IP00150"/>
<organism evidence="4 5">
    <name type="scientific">Candidatus Jidaibacter acanthamoebae</name>
    <dbReference type="NCBI Taxonomy" id="86105"/>
    <lineage>
        <taxon>Bacteria</taxon>
        <taxon>Pseudomonadati</taxon>
        <taxon>Pseudomonadota</taxon>
        <taxon>Alphaproteobacteria</taxon>
        <taxon>Rickettsiales</taxon>
        <taxon>Candidatus Midichloriaceae</taxon>
        <taxon>Candidatus Jidaibacter</taxon>
    </lineage>
</organism>
<evidence type="ECO:0000256" key="1">
    <source>
        <dbReference type="SAM" id="SignalP"/>
    </source>
</evidence>
<evidence type="ECO:0000259" key="3">
    <source>
        <dbReference type="Pfam" id="PF23536"/>
    </source>
</evidence>
<proteinExistence type="predicted"/>
<dbReference type="InterPro" id="IPR010563">
    <property type="entry name" value="TraK_N"/>
</dbReference>
<feature type="domain" description="TraK N-terminal" evidence="2">
    <location>
        <begin position="37"/>
        <end position="124"/>
    </location>
</feature>
<dbReference type="RefSeq" id="WP_039459116.1">
    <property type="nucleotide sequence ID" value="NZ_JSWE01000208.1"/>
</dbReference>
<keyword evidence="1" id="KW-0732">Signal</keyword>
<dbReference type="AlphaFoldDB" id="A0A0C1MQI3"/>
<evidence type="ECO:0000259" key="2">
    <source>
        <dbReference type="Pfam" id="PF06586"/>
    </source>
</evidence>
<accession>A0A0C1MQI3</accession>
<sequence length="245" mass="27622">MKRTVKISCLIISILYGSTALAEINNIPEMAKEQKFTIANNDTVVGIASRQEITRIVFEAGNIDTVHSIGGEIEYTVSGKDLYLKVNAEKPINFFIKTSLGHTYKFILDVRDIPSTQIFVGVKSKPRPVKKHKVNFFNEKISKDNESRIAKIIDISLKPKPYIGFTIKKLYKKLKTTNGLLLEQAGEIVGKHLYAQKIIITNVSKSGLALKLNDFLEEGFFALYLNKEYLNAGEEAILIKIREQQ</sequence>
<name>A0A0C1MQI3_9RICK</name>
<dbReference type="Proteomes" id="UP000031258">
    <property type="component" value="Unassembled WGS sequence"/>
</dbReference>
<feature type="chain" id="PRO_5002136086" evidence="1">
    <location>
        <begin position="23"/>
        <end position="245"/>
    </location>
</feature>
<feature type="domain" description="TraK C-terminal" evidence="3">
    <location>
        <begin position="145"/>
        <end position="239"/>
    </location>
</feature>
<evidence type="ECO:0000313" key="5">
    <source>
        <dbReference type="Proteomes" id="UP000031258"/>
    </source>
</evidence>